<dbReference type="RefSeq" id="WP_380854927.1">
    <property type="nucleotide sequence ID" value="NZ_JBHRXV010000001.1"/>
</dbReference>
<evidence type="ECO:0000313" key="4">
    <source>
        <dbReference type="EMBL" id="MFC3710949.1"/>
    </source>
</evidence>
<dbReference type="InterPro" id="IPR050109">
    <property type="entry name" value="HTH-type_TetR-like_transc_reg"/>
</dbReference>
<dbReference type="PANTHER" id="PTHR30055">
    <property type="entry name" value="HTH-TYPE TRANSCRIPTIONAL REGULATOR RUTR"/>
    <property type="match status" value="1"/>
</dbReference>
<protein>
    <submittedName>
        <fullName evidence="4">TetR/AcrR family transcriptional regulator</fullName>
    </submittedName>
</protein>
<organism evidence="4 5">
    <name type="scientific">Sphingoaurantiacus capsulatus</name>
    <dbReference type="NCBI Taxonomy" id="1771310"/>
    <lineage>
        <taxon>Bacteria</taxon>
        <taxon>Pseudomonadati</taxon>
        <taxon>Pseudomonadota</taxon>
        <taxon>Alphaproteobacteria</taxon>
        <taxon>Sphingomonadales</taxon>
        <taxon>Sphingosinicellaceae</taxon>
        <taxon>Sphingoaurantiacus</taxon>
    </lineage>
</organism>
<evidence type="ECO:0000256" key="2">
    <source>
        <dbReference type="PROSITE-ProRule" id="PRU00335"/>
    </source>
</evidence>
<dbReference type="Proteomes" id="UP001595615">
    <property type="component" value="Unassembled WGS sequence"/>
</dbReference>
<dbReference type="PROSITE" id="PS50977">
    <property type="entry name" value="HTH_TETR_2"/>
    <property type="match status" value="1"/>
</dbReference>
<evidence type="ECO:0000256" key="1">
    <source>
        <dbReference type="ARBA" id="ARBA00023125"/>
    </source>
</evidence>
<evidence type="ECO:0000259" key="3">
    <source>
        <dbReference type="PROSITE" id="PS50977"/>
    </source>
</evidence>
<dbReference type="InterPro" id="IPR001647">
    <property type="entry name" value="HTH_TetR"/>
</dbReference>
<name>A0ABV7X6K3_9SPHN</name>
<proteinExistence type="predicted"/>
<keyword evidence="1 2" id="KW-0238">DNA-binding</keyword>
<accession>A0ABV7X6K3</accession>
<sequence length="198" mass="21821">MLDAAGEVFSEKGFEAATLAEVVARSGGSLSTLYELFGNKSGLLAATVGERCERFSNVIEGATFSRDDPRTILCEVGRYLLDQMTQPDGIALMRIIIAESPRHPELGRQFYESGPETGRRTMARFLSRLTERGLLDVDHPETAAVHFFHMLVGELQIRLLCALAIDGYATQEHLDRTVDAFLRLYAPRANDVAPSSLS</sequence>
<dbReference type="Pfam" id="PF00440">
    <property type="entry name" value="TetR_N"/>
    <property type="match status" value="1"/>
</dbReference>
<dbReference type="EMBL" id="JBHRXV010000001">
    <property type="protein sequence ID" value="MFC3710949.1"/>
    <property type="molecule type" value="Genomic_DNA"/>
</dbReference>
<dbReference type="SUPFAM" id="SSF48498">
    <property type="entry name" value="Tetracyclin repressor-like, C-terminal domain"/>
    <property type="match status" value="1"/>
</dbReference>
<dbReference type="Gene3D" id="1.10.357.10">
    <property type="entry name" value="Tetracycline Repressor, domain 2"/>
    <property type="match status" value="1"/>
</dbReference>
<feature type="domain" description="HTH tetR-type" evidence="3">
    <location>
        <begin position="1"/>
        <end position="55"/>
    </location>
</feature>
<gene>
    <name evidence="4" type="ORF">ACFOMD_00080</name>
</gene>
<dbReference type="PRINTS" id="PR00455">
    <property type="entry name" value="HTHTETR"/>
</dbReference>
<comment type="caution">
    <text evidence="4">The sequence shown here is derived from an EMBL/GenBank/DDBJ whole genome shotgun (WGS) entry which is preliminary data.</text>
</comment>
<dbReference type="InterPro" id="IPR036271">
    <property type="entry name" value="Tet_transcr_reg_TetR-rel_C_sf"/>
</dbReference>
<feature type="DNA-binding region" description="H-T-H motif" evidence="2">
    <location>
        <begin position="18"/>
        <end position="37"/>
    </location>
</feature>
<reference evidence="5" key="1">
    <citation type="journal article" date="2019" name="Int. J. Syst. Evol. Microbiol.">
        <title>The Global Catalogue of Microorganisms (GCM) 10K type strain sequencing project: providing services to taxonomists for standard genome sequencing and annotation.</title>
        <authorList>
            <consortium name="The Broad Institute Genomics Platform"/>
            <consortium name="The Broad Institute Genome Sequencing Center for Infectious Disease"/>
            <person name="Wu L."/>
            <person name="Ma J."/>
        </authorList>
    </citation>
    <scope>NUCLEOTIDE SEQUENCE [LARGE SCALE GENOMIC DNA]</scope>
    <source>
        <strain evidence="5">KCTC 42644</strain>
    </source>
</reference>
<dbReference type="Pfam" id="PF14246">
    <property type="entry name" value="TetR_C_7"/>
    <property type="match status" value="1"/>
</dbReference>
<evidence type="ECO:0000313" key="5">
    <source>
        <dbReference type="Proteomes" id="UP001595615"/>
    </source>
</evidence>
<dbReference type="InterPro" id="IPR039536">
    <property type="entry name" value="TetR_C_Proteobacteria"/>
</dbReference>
<keyword evidence="5" id="KW-1185">Reference proteome</keyword>
<dbReference type="SUPFAM" id="SSF46689">
    <property type="entry name" value="Homeodomain-like"/>
    <property type="match status" value="1"/>
</dbReference>
<dbReference type="PANTHER" id="PTHR30055:SF146">
    <property type="entry name" value="HTH-TYPE TRANSCRIPTIONAL DUAL REGULATOR CECR"/>
    <property type="match status" value="1"/>
</dbReference>
<dbReference type="InterPro" id="IPR009057">
    <property type="entry name" value="Homeodomain-like_sf"/>
</dbReference>
<dbReference type="Gene3D" id="1.10.10.60">
    <property type="entry name" value="Homeodomain-like"/>
    <property type="match status" value="1"/>
</dbReference>